<sequence>MRHFLSCPLEKSEETKCRKCSRRNPPLSFSKHKNWIAPQGAEFCGGVVSHRILRGGRRNPGRILDGKMEFSGGTQSEQIGGARKGMK</sequence>
<proteinExistence type="predicted"/>
<dbReference type="Proteomes" id="UP001054945">
    <property type="component" value="Unassembled WGS sequence"/>
</dbReference>
<gene>
    <name evidence="2" type="ORF">CEXT_600091</name>
</gene>
<protein>
    <submittedName>
        <fullName evidence="2">Uncharacterized protein</fullName>
    </submittedName>
</protein>
<evidence type="ECO:0000313" key="2">
    <source>
        <dbReference type="EMBL" id="GIY20330.1"/>
    </source>
</evidence>
<name>A0AAV4RJC3_CAEEX</name>
<reference evidence="2 3" key="1">
    <citation type="submission" date="2021-06" db="EMBL/GenBank/DDBJ databases">
        <title>Caerostris extrusa draft genome.</title>
        <authorList>
            <person name="Kono N."/>
            <person name="Arakawa K."/>
        </authorList>
    </citation>
    <scope>NUCLEOTIDE SEQUENCE [LARGE SCALE GENOMIC DNA]</scope>
</reference>
<evidence type="ECO:0000256" key="1">
    <source>
        <dbReference type="SAM" id="MobiDB-lite"/>
    </source>
</evidence>
<dbReference type="EMBL" id="BPLR01007867">
    <property type="protein sequence ID" value="GIY20330.1"/>
    <property type="molecule type" value="Genomic_DNA"/>
</dbReference>
<accession>A0AAV4RJC3</accession>
<comment type="caution">
    <text evidence="2">The sequence shown here is derived from an EMBL/GenBank/DDBJ whole genome shotgun (WGS) entry which is preliminary data.</text>
</comment>
<dbReference type="AlphaFoldDB" id="A0AAV4RJC3"/>
<feature type="region of interest" description="Disordered" evidence="1">
    <location>
        <begin position="59"/>
        <end position="87"/>
    </location>
</feature>
<keyword evidence="3" id="KW-1185">Reference proteome</keyword>
<evidence type="ECO:0000313" key="3">
    <source>
        <dbReference type="Proteomes" id="UP001054945"/>
    </source>
</evidence>
<organism evidence="2 3">
    <name type="scientific">Caerostris extrusa</name>
    <name type="common">Bark spider</name>
    <name type="synonym">Caerostris bankana</name>
    <dbReference type="NCBI Taxonomy" id="172846"/>
    <lineage>
        <taxon>Eukaryota</taxon>
        <taxon>Metazoa</taxon>
        <taxon>Ecdysozoa</taxon>
        <taxon>Arthropoda</taxon>
        <taxon>Chelicerata</taxon>
        <taxon>Arachnida</taxon>
        <taxon>Araneae</taxon>
        <taxon>Araneomorphae</taxon>
        <taxon>Entelegynae</taxon>
        <taxon>Araneoidea</taxon>
        <taxon>Araneidae</taxon>
        <taxon>Caerostris</taxon>
    </lineage>
</organism>